<organism evidence="2 3">
    <name type="scientific">Brevundimonas aurifodinae</name>
    <dbReference type="NCBI Taxonomy" id="1508312"/>
    <lineage>
        <taxon>Bacteria</taxon>
        <taxon>Pseudomonadati</taxon>
        <taxon>Pseudomonadota</taxon>
        <taxon>Alphaproteobacteria</taxon>
        <taxon>Caulobacterales</taxon>
        <taxon>Caulobacteraceae</taxon>
        <taxon>Brevundimonas</taxon>
    </lineage>
</organism>
<dbReference type="GO" id="GO:0016787">
    <property type="term" value="F:hydrolase activity"/>
    <property type="evidence" value="ECO:0007669"/>
    <property type="project" value="UniProtKB-KW"/>
</dbReference>
<dbReference type="PANTHER" id="PTHR33988">
    <property type="entry name" value="ENDORIBONUCLEASE MAZF-RELATED"/>
    <property type="match status" value="1"/>
</dbReference>
<dbReference type="EMBL" id="JBEGDD010000008">
    <property type="protein sequence ID" value="MEQ7155639.1"/>
    <property type="molecule type" value="Genomic_DNA"/>
</dbReference>
<dbReference type="Gene3D" id="2.30.30.110">
    <property type="match status" value="1"/>
</dbReference>
<dbReference type="InterPro" id="IPR011067">
    <property type="entry name" value="Plasmid_toxin/cell-grow_inhib"/>
</dbReference>
<reference evidence="2 3" key="1">
    <citation type="submission" date="2024-06" db="EMBL/GenBank/DDBJ databases">
        <title>Brevundimonas sp. C11.</title>
        <authorList>
            <person name="Maltman C."/>
        </authorList>
    </citation>
    <scope>NUCLEOTIDE SEQUENCE [LARGE SCALE GENOMIC DNA]</scope>
    <source>
        <strain evidence="2 3">C11</strain>
    </source>
</reference>
<keyword evidence="1" id="KW-0540">Nuclease</keyword>
<dbReference type="EC" id="3.1.-.-" evidence="1"/>
<gene>
    <name evidence="2" type="ORF">ABN401_10510</name>
</gene>
<evidence type="ECO:0000313" key="2">
    <source>
        <dbReference type="EMBL" id="MEQ7155639.1"/>
    </source>
</evidence>
<keyword evidence="1 2" id="KW-0378">Hydrolase</keyword>
<comment type="caution">
    <text evidence="2">The sequence shown here is derived from an EMBL/GenBank/DDBJ whole genome shotgun (WGS) entry which is preliminary data.</text>
</comment>
<dbReference type="PIRSF" id="PIRSF033490">
    <property type="entry name" value="MazF"/>
    <property type="match status" value="1"/>
</dbReference>
<dbReference type="InterPro" id="IPR003477">
    <property type="entry name" value="PemK-like"/>
</dbReference>
<keyword evidence="3" id="KW-1185">Reference proteome</keyword>
<evidence type="ECO:0000313" key="3">
    <source>
        <dbReference type="Proteomes" id="UP001445732"/>
    </source>
</evidence>
<dbReference type="Proteomes" id="UP001445732">
    <property type="component" value="Unassembled WGS sequence"/>
</dbReference>
<protein>
    <recommendedName>
        <fullName evidence="1">mRNA interferase</fullName>
        <ecNumber evidence="1">3.1.-.-</ecNumber>
    </recommendedName>
</protein>
<evidence type="ECO:0000256" key="1">
    <source>
        <dbReference type="PIRNR" id="PIRNR033490"/>
    </source>
</evidence>
<sequence>MADQPRRGDVWWVDFDPSVGTEVQKTRPAVVVSNDRANSALNRFQVVPLTTNLKKFYAGNAHVTISGRQSRAMADQLFTAARERFGRRLGRLSGDDMLSVDDAIRVQLAL</sequence>
<comment type="function">
    <text evidence="1">Toxic component of a type II toxin-antitoxin (TA) system.</text>
</comment>
<accession>A0ABV1NPV3</accession>
<proteinExistence type="inferred from homology"/>
<dbReference type="SUPFAM" id="SSF50118">
    <property type="entry name" value="Cell growth inhibitor/plasmid maintenance toxic component"/>
    <property type="match status" value="1"/>
</dbReference>
<dbReference type="Pfam" id="PF02452">
    <property type="entry name" value="PemK_toxin"/>
    <property type="match status" value="1"/>
</dbReference>
<keyword evidence="1" id="KW-0255">Endonuclease</keyword>
<name>A0ABV1NPV3_9CAUL</name>
<dbReference type="RefSeq" id="WP_349684795.1">
    <property type="nucleotide sequence ID" value="NZ_JBEGDD010000008.1"/>
</dbReference>
<comment type="similarity">
    <text evidence="1">Belongs to the PemK/MazF family.</text>
</comment>
<dbReference type="PANTHER" id="PTHR33988:SF1">
    <property type="entry name" value="ENDORIBONUCLEASE MAZF7-RELATED"/>
    <property type="match status" value="1"/>
</dbReference>